<dbReference type="SUPFAM" id="SSF48619">
    <property type="entry name" value="Phospholipase A2, PLA2"/>
    <property type="match status" value="1"/>
</dbReference>
<evidence type="ECO:0000256" key="1">
    <source>
        <dbReference type="ARBA" id="ARBA00004613"/>
    </source>
</evidence>
<feature type="disulfide bond" evidence="6">
    <location>
        <begin position="143"/>
        <end position="159"/>
    </location>
</feature>
<dbReference type="PANTHER" id="PTHR11716">
    <property type="entry name" value="PHOSPHOLIPASE A2 FAMILY MEMBER"/>
    <property type="match status" value="1"/>
</dbReference>
<comment type="similarity">
    <text evidence="7">Belongs to the phospholipase A2 family.</text>
</comment>
<evidence type="ECO:0000256" key="8">
    <source>
        <dbReference type="RuleBase" id="RU361236"/>
    </source>
</evidence>
<name>A0A8S4REA2_9NEOP</name>
<dbReference type="Pfam" id="PF00068">
    <property type="entry name" value="Phospholip_A2_1"/>
    <property type="match status" value="1"/>
</dbReference>
<protein>
    <recommendedName>
        <fullName evidence="8">Phospholipase A2</fullName>
        <ecNumber evidence="8">3.1.1.4</ecNumber>
    </recommendedName>
</protein>
<dbReference type="InterPro" id="IPR001211">
    <property type="entry name" value="PLA2"/>
</dbReference>
<reference evidence="10" key="1">
    <citation type="submission" date="2022-03" db="EMBL/GenBank/DDBJ databases">
        <authorList>
            <person name="Lindestad O."/>
        </authorList>
    </citation>
    <scope>NUCLEOTIDE SEQUENCE</scope>
</reference>
<dbReference type="Gene3D" id="1.20.90.10">
    <property type="entry name" value="Phospholipase A2 domain"/>
    <property type="match status" value="1"/>
</dbReference>
<dbReference type="InterPro" id="IPR033112">
    <property type="entry name" value="PLA2_Asp_AS"/>
</dbReference>
<keyword evidence="8" id="KW-0378">Hydrolase</keyword>
<keyword evidence="2 8" id="KW-0964">Secreted</keyword>
<feature type="signal peptide" evidence="8">
    <location>
        <begin position="1"/>
        <end position="17"/>
    </location>
</feature>
<feature type="domain" description="Phospholipase A2-like central" evidence="9">
    <location>
        <begin position="117"/>
        <end position="242"/>
    </location>
</feature>
<feature type="chain" id="PRO_5035965488" description="Phospholipase A2" evidence="8">
    <location>
        <begin position="18"/>
        <end position="249"/>
    </location>
</feature>
<dbReference type="GO" id="GO:0005576">
    <property type="term" value="C:extracellular region"/>
    <property type="evidence" value="ECO:0007669"/>
    <property type="project" value="UniProtKB-SubCell"/>
</dbReference>
<sequence>MYAGLIVCAALVPSVFCERVPSGILTYEQIYNSTSYAQLDHLLTPHTATERRNSTQGYTPLRGDESRFKDKYEISSRSQLLVGFARDPFRQSIPEVDYRKGVRVLDAQPSADRGKRGVVHLYNMLTCATGCDPLAYKGYGCYCGLLGEGRPTDGIDNCCRIHDECYDKFHCPFYTVYFQPYYWKCYHGEPLCARENHIARKGVNSCAGQLCECDRRFAMCVKRYTCPRGKALCRSSPLRLLQNILMSYR</sequence>
<keyword evidence="5 8" id="KW-0106">Calcium</keyword>
<dbReference type="GO" id="GO:0005509">
    <property type="term" value="F:calcium ion binding"/>
    <property type="evidence" value="ECO:0007669"/>
    <property type="project" value="InterPro"/>
</dbReference>
<keyword evidence="3 6" id="KW-1015">Disulfide bond</keyword>
<feature type="disulfide bond" evidence="6">
    <location>
        <begin position="158"/>
        <end position="220"/>
    </location>
</feature>
<evidence type="ECO:0000256" key="6">
    <source>
        <dbReference type="PIRSR" id="PIRSR601211-3"/>
    </source>
</evidence>
<dbReference type="PROSITE" id="PS00118">
    <property type="entry name" value="PA2_HIS"/>
    <property type="match status" value="1"/>
</dbReference>
<feature type="disulfide bond" evidence="6">
    <location>
        <begin position="192"/>
        <end position="211"/>
    </location>
</feature>
<feature type="active site" evidence="4">
    <location>
        <position position="162"/>
    </location>
</feature>
<dbReference type="InterPro" id="IPR036444">
    <property type="entry name" value="PLipase_A2_dom_sf"/>
</dbReference>
<dbReference type="GO" id="GO:0016042">
    <property type="term" value="P:lipid catabolic process"/>
    <property type="evidence" value="ECO:0007669"/>
    <property type="project" value="InterPro"/>
</dbReference>
<dbReference type="GO" id="GO:0004623">
    <property type="term" value="F:phospholipase A2 activity"/>
    <property type="evidence" value="ECO:0007669"/>
    <property type="project" value="UniProtKB-EC"/>
</dbReference>
<dbReference type="PRINTS" id="PR00389">
    <property type="entry name" value="PHPHLIPASEA2"/>
</dbReference>
<feature type="binding site" evidence="5">
    <location>
        <position position="163"/>
    </location>
    <ligand>
        <name>Ca(2+)</name>
        <dbReference type="ChEBI" id="CHEBI:29108"/>
    </ligand>
</feature>
<dbReference type="EC" id="3.1.1.4" evidence="8"/>
<feature type="disulfide bond" evidence="6">
    <location>
        <begin position="165"/>
        <end position="213"/>
    </location>
</feature>
<comment type="subcellular location">
    <subcellularLocation>
        <location evidence="1 8">Secreted</location>
    </subcellularLocation>
</comment>
<comment type="caution">
    <text evidence="10">The sequence shown here is derived from an EMBL/GenBank/DDBJ whole genome shotgun (WGS) entry which is preliminary data.</text>
</comment>
<evidence type="ECO:0000259" key="9">
    <source>
        <dbReference type="SMART" id="SM00085"/>
    </source>
</evidence>
<feature type="binding site" evidence="5">
    <location>
        <position position="144"/>
    </location>
    <ligand>
        <name>Ca(2+)</name>
        <dbReference type="ChEBI" id="CHEBI:29108"/>
    </ligand>
</feature>
<dbReference type="CDD" id="cd00125">
    <property type="entry name" value="PLA2c"/>
    <property type="match status" value="1"/>
</dbReference>
<comment type="catalytic activity">
    <reaction evidence="8">
        <text>a 1,2-diacyl-sn-glycero-3-phosphocholine + H2O = a 1-acyl-sn-glycero-3-phosphocholine + a fatty acid + H(+)</text>
        <dbReference type="Rhea" id="RHEA:15801"/>
        <dbReference type="ChEBI" id="CHEBI:15377"/>
        <dbReference type="ChEBI" id="CHEBI:15378"/>
        <dbReference type="ChEBI" id="CHEBI:28868"/>
        <dbReference type="ChEBI" id="CHEBI:57643"/>
        <dbReference type="ChEBI" id="CHEBI:58168"/>
        <dbReference type="EC" id="3.1.1.4"/>
    </reaction>
</comment>
<feature type="binding site" evidence="5">
    <location>
        <position position="142"/>
    </location>
    <ligand>
        <name>Ca(2+)</name>
        <dbReference type="ChEBI" id="CHEBI:29108"/>
    </ligand>
</feature>
<dbReference type="InterPro" id="IPR033113">
    <property type="entry name" value="PLA2_histidine"/>
</dbReference>
<evidence type="ECO:0000256" key="5">
    <source>
        <dbReference type="PIRSR" id="PIRSR601211-2"/>
    </source>
</evidence>
<dbReference type="OrthoDB" id="5841574at2759"/>
<evidence type="ECO:0000256" key="4">
    <source>
        <dbReference type="PIRSR" id="PIRSR601211-1"/>
    </source>
</evidence>
<evidence type="ECO:0000256" key="7">
    <source>
        <dbReference type="RuleBase" id="RU003654"/>
    </source>
</evidence>
<dbReference type="InterPro" id="IPR016090">
    <property type="entry name" value="PLA2-like_dom"/>
</dbReference>
<dbReference type="AlphaFoldDB" id="A0A8S4REA2"/>
<proteinExistence type="inferred from homology"/>
<comment type="cofactor">
    <cofactor evidence="5">
        <name>Ca(2+)</name>
        <dbReference type="ChEBI" id="CHEBI:29108"/>
    </cofactor>
    <text evidence="5">Binds 1 Ca(2+) ion per subunit.</text>
</comment>
<dbReference type="EMBL" id="CAKXAJ010025060">
    <property type="protein sequence ID" value="CAH2234439.1"/>
    <property type="molecule type" value="Genomic_DNA"/>
</dbReference>
<organism evidence="10 11">
    <name type="scientific">Pararge aegeria aegeria</name>
    <dbReference type="NCBI Taxonomy" id="348720"/>
    <lineage>
        <taxon>Eukaryota</taxon>
        <taxon>Metazoa</taxon>
        <taxon>Ecdysozoa</taxon>
        <taxon>Arthropoda</taxon>
        <taxon>Hexapoda</taxon>
        <taxon>Insecta</taxon>
        <taxon>Pterygota</taxon>
        <taxon>Neoptera</taxon>
        <taxon>Endopterygota</taxon>
        <taxon>Lepidoptera</taxon>
        <taxon>Glossata</taxon>
        <taxon>Ditrysia</taxon>
        <taxon>Papilionoidea</taxon>
        <taxon>Nymphalidae</taxon>
        <taxon>Satyrinae</taxon>
        <taxon>Satyrini</taxon>
        <taxon>Parargina</taxon>
        <taxon>Pararge</taxon>
    </lineage>
</organism>
<keyword evidence="8" id="KW-0443">Lipid metabolism</keyword>
<evidence type="ECO:0000313" key="11">
    <source>
        <dbReference type="Proteomes" id="UP000838756"/>
    </source>
</evidence>
<keyword evidence="5" id="KW-0479">Metal-binding</keyword>
<dbReference type="GO" id="GO:0050482">
    <property type="term" value="P:arachidonate secretion"/>
    <property type="evidence" value="ECO:0007669"/>
    <property type="project" value="InterPro"/>
</dbReference>
<dbReference type="Proteomes" id="UP000838756">
    <property type="component" value="Unassembled WGS sequence"/>
</dbReference>
<dbReference type="SMART" id="SM00085">
    <property type="entry name" value="PA2c"/>
    <property type="match status" value="1"/>
</dbReference>
<evidence type="ECO:0000256" key="3">
    <source>
        <dbReference type="ARBA" id="ARBA00023157"/>
    </source>
</evidence>
<keyword evidence="8" id="KW-0732">Signal</keyword>
<accession>A0A8S4REA2</accession>
<gene>
    <name evidence="10" type="primary">jg6116</name>
    <name evidence="10" type="ORF">PAEG_LOCUS12265</name>
</gene>
<evidence type="ECO:0000313" key="10">
    <source>
        <dbReference type="EMBL" id="CAH2234439.1"/>
    </source>
</evidence>
<dbReference type="PANTHER" id="PTHR11716:SF107">
    <property type="entry name" value="PHOSPHOLIPASE A2"/>
    <property type="match status" value="1"/>
</dbReference>
<keyword evidence="11" id="KW-1185">Reference proteome</keyword>
<dbReference type="PROSITE" id="PS00119">
    <property type="entry name" value="PA2_ASP"/>
    <property type="match status" value="1"/>
</dbReference>
<evidence type="ECO:0000256" key="2">
    <source>
        <dbReference type="ARBA" id="ARBA00022525"/>
    </source>
</evidence>
<dbReference type="GO" id="GO:0006644">
    <property type="term" value="P:phospholipid metabolic process"/>
    <property type="evidence" value="ECO:0007669"/>
    <property type="project" value="InterPro"/>
</dbReference>
<feature type="active site" evidence="4">
    <location>
        <position position="214"/>
    </location>
</feature>